<name>A0ABV9BVD7_9ACTN</name>
<protein>
    <recommendedName>
        <fullName evidence="4">Integral membrane protein</fullName>
    </recommendedName>
</protein>
<reference evidence="3" key="1">
    <citation type="journal article" date="2019" name="Int. J. Syst. Evol. Microbiol.">
        <title>The Global Catalogue of Microorganisms (GCM) 10K type strain sequencing project: providing services to taxonomists for standard genome sequencing and annotation.</title>
        <authorList>
            <consortium name="The Broad Institute Genomics Platform"/>
            <consortium name="The Broad Institute Genome Sequencing Center for Infectious Disease"/>
            <person name="Wu L."/>
            <person name="Ma J."/>
        </authorList>
    </citation>
    <scope>NUCLEOTIDE SEQUENCE [LARGE SCALE GENOMIC DNA]</scope>
    <source>
        <strain evidence="3">CECT 8064</strain>
    </source>
</reference>
<proteinExistence type="predicted"/>
<feature type="transmembrane region" description="Helical" evidence="1">
    <location>
        <begin position="73"/>
        <end position="98"/>
    </location>
</feature>
<dbReference type="EMBL" id="JBHSFS010000029">
    <property type="protein sequence ID" value="MFC4517961.1"/>
    <property type="molecule type" value="Genomic_DNA"/>
</dbReference>
<feature type="transmembrane region" description="Helical" evidence="1">
    <location>
        <begin position="39"/>
        <end position="61"/>
    </location>
</feature>
<keyword evidence="1" id="KW-0472">Membrane</keyword>
<evidence type="ECO:0000313" key="3">
    <source>
        <dbReference type="Proteomes" id="UP001595990"/>
    </source>
</evidence>
<evidence type="ECO:0000313" key="2">
    <source>
        <dbReference type="EMBL" id="MFC4517961.1"/>
    </source>
</evidence>
<dbReference type="RefSeq" id="WP_417924362.1">
    <property type="nucleotide sequence ID" value="NZ_JBHSFS010000029.1"/>
</dbReference>
<evidence type="ECO:0000256" key="1">
    <source>
        <dbReference type="SAM" id="Phobius"/>
    </source>
</evidence>
<evidence type="ECO:0008006" key="4">
    <source>
        <dbReference type="Google" id="ProtNLM"/>
    </source>
</evidence>
<dbReference type="Proteomes" id="UP001595990">
    <property type="component" value="Unassembled WGS sequence"/>
</dbReference>
<sequence>MSLIHTAHDMITLADGDFPNPKPSAPPGMEKVFGGWVGWAKWIAVMSGILGLIACGIMMMLGRRNRSHLAAEGASGIVWVIAGISVASLAGGAVPMFFGA</sequence>
<keyword evidence="1" id="KW-0812">Transmembrane</keyword>
<organism evidence="2 3">
    <name type="scientific">Streptomyces ehimensis</name>
    <dbReference type="NCBI Taxonomy" id="68195"/>
    <lineage>
        <taxon>Bacteria</taxon>
        <taxon>Bacillati</taxon>
        <taxon>Actinomycetota</taxon>
        <taxon>Actinomycetes</taxon>
        <taxon>Kitasatosporales</taxon>
        <taxon>Streptomycetaceae</taxon>
        <taxon>Streptomyces</taxon>
    </lineage>
</organism>
<accession>A0ABV9BVD7</accession>
<keyword evidence="3" id="KW-1185">Reference proteome</keyword>
<keyword evidence="1" id="KW-1133">Transmembrane helix</keyword>
<gene>
    <name evidence="2" type="ORF">ACFPEN_34410</name>
</gene>
<comment type="caution">
    <text evidence="2">The sequence shown here is derived from an EMBL/GenBank/DDBJ whole genome shotgun (WGS) entry which is preliminary data.</text>
</comment>